<accession>A0ABN1WIU5</accession>
<dbReference type="InterPro" id="IPR011033">
    <property type="entry name" value="PRC_barrel-like_sf"/>
</dbReference>
<comment type="caution">
    <text evidence="1">The sequence shown here is derived from an EMBL/GenBank/DDBJ whole genome shotgun (WGS) entry which is preliminary data.</text>
</comment>
<gene>
    <name evidence="1" type="ORF">GCM10009665_45240</name>
</gene>
<dbReference type="InterPro" id="IPR014747">
    <property type="entry name" value="Bac_photo_RC_H_C"/>
</dbReference>
<dbReference type="Proteomes" id="UP001500037">
    <property type="component" value="Unassembled WGS sequence"/>
</dbReference>
<protein>
    <recommendedName>
        <fullName evidence="3">PRC-barrel domain protein</fullName>
    </recommendedName>
</protein>
<organism evidence="1 2">
    <name type="scientific">Kitasatospora nipponensis</name>
    <dbReference type="NCBI Taxonomy" id="258049"/>
    <lineage>
        <taxon>Bacteria</taxon>
        <taxon>Bacillati</taxon>
        <taxon>Actinomycetota</taxon>
        <taxon>Actinomycetes</taxon>
        <taxon>Kitasatosporales</taxon>
        <taxon>Streptomycetaceae</taxon>
        <taxon>Kitasatospora</taxon>
    </lineage>
</organism>
<evidence type="ECO:0000313" key="1">
    <source>
        <dbReference type="EMBL" id="GAA1249411.1"/>
    </source>
</evidence>
<proteinExistence type="predicted"/>
<dbReference type="EMBL" id="BAAALF010000087">
    <property type="protein sequence ID" value="GAA1249411.1"/>
    <property type="molecule type" value="Genomic_DNA"/>
</dbReference>
<dbReference type="SUPFAM" id="SSF50346">
    <property type="entry name" value="PRC-barrel domain"/>
    <property type="match status" value="1"/>
</dbReference>
<name>A0ABN1WIU5_9ACTN</name>
<keyword evidence="2" id="KW-1185">Reference proteome</keyword>
<reference evidence="1 2" key="1">
    <citation type="journal article" date="2019" name="Int. J. Syst. Evol. Microbiol.">
        <title>The Global Catalogue of Microorganisms (GCM) 10K type strain sequencing project: providing services to taxonomists for standard genome sequencing and annotation.</title>
        <authorList>
            <consortium name="The Broad Institute Genomics Platform"/>
            <consortium name="The Broad Institute Genome Sequencing Center for Infectious Disease"/>
            <person name="Wu L."/>
            <person name="Ma J."/>
        </authorList>
    </citation>
    <scope>NUCLEOTIDE SEQUENCE [LARGE SCALE GENOMIC DNA]</scope>
    <source>
        <strain evidence="1 2">JCM 13004</strain>
    </source>
</reference>
<evidence type="ECO:0008006" key="3">
    <source>
        <dbReference type="Google" id="ProtNLM"/>
    </source>
</evidence>
<evidence type="ECO:0000313" key="2">
    <source>
        <dbReference type="Proteomes" id="UP001500037"/>
    </source>
</evidence>
<dbReference type="Gene3D" id="3.90.50.10">
    <property type="entry name" value="Photosynthetic Reaction Center, subunit H, domain 2"/>
    <property type="match status" value="1"/>
</dbReference>
<dbReference type="RefSeq" id="WP_344443742.1">
    <property type="nucleotide sequence ID" value="NZ_BAAALF010000087.1"/>
</dbReference>
<sequence length="121" mass="13389">MSGTDIWAYRTTAGHVPGLDLTGYRVEATDGHIGKIDKHSEEVGDSFLVVDTGPWIFGQHVLLPAGTIVRVEEEDRKIYVDRSKDEIKGGPEYDAHAHAADSGYRERYGSYYEPFYGGPAV</sequence>